<organism evidence="2 3">
    <name type="scientific">Spirodela intermedia</name>
    <name type="common">Intermediate duckweed</name>
    <dbReference type="NCBI Taxonomy" id="51605"/>
    <lineage>
        <taxon>Eukaryota</taxon>
        <taxon>Viridiplantae</taxon>
        <taxon>Streptophyta</taxon>
        <taxon>Embryophyta</taxon>
        <taxon>Tracheophyta</taxon>
        <taxon>Spermatophyta</taxon>
        <taxon>Magnoliopsida</taxon>
        <taxon>Liliopsida</taxon>
        <taxon>Araceae</taxon>
        <taxon>Lemnoideae</taxon>
        <taxon>Spirodela</taxon>
    </lineage>
</organism>
<proteinExistence type="predicted"/>
<dbReference type="Proteomes" id="UP000663760">
    <property type="component" value="Chromosome 2"/>
</dbReference>
<reference evidence="2" key="1">
    <citation type="submission" date="2020-02" db="EMBL/GenBank/DDBJ databases">
        <authorList>
            <person name="Scholz U."/>
            <person name="Mascher M."/>
            <person name="Fiebig A."/>
        </authorList>
    </citation>
    <scope>NUCLEOTIDE SEQUENCE</scope>
</reference>
<keyword evidence="3" id="KW-1185">Reference proteome</keyword>
<gene>
    <name evidence="1" type="ORF">SI7747_02002210</name>
    <name evidence="2" type="ORF">SI8410_02002392</name>
</gene>
<evidence type="ECO:0000313" key="3">
    <source>
        <dbReference type="Proteomes" id="UP000663760"/>
    </source>
</evidence>
<evidence type="ECO:0000313" key="1">
    <source>
        <dbReference type="EMBL" id="CAA2615968.1"/>
    </source>
</evidence>
<protein>
    <submittedName>
        <fullName evidence="2">Uncharacterized protein</fullName>
    </submittedName>
</protein>
<name>A0A7I8K2G4_SPIIN</name>
<evidence type="ECO:0000313" key="2">
    <source>
        <dbReference type="EMBL" id="CAA7391003.1"/>
    </source>
</evidence>
<dbReference type="AlphaFoldDB" id="A0A7I8K2G4"/>
<dbReference type="EMBL" id="LR746265">
    <property type="protein sequence ID" value="CAA7391003.1"/>
    <property type="molecule type" value="Genomic_DNA"/>
</dbReference>
<dbReference type="EMBL" id="LR743589">
    <property type="protein sequence ID" value="CAA2615968.1"/>
    <property type="molecule type" value="Genomic_DNA"/>
</dbReference>
<accession>A0A7I8K2G4</accession>
<sequence length="86" mass="10122">METKVKIDHYRPIKNLDTEERNYIMKDRLQEENTRNLRNDLKTENAAFSTLKDKDTSVLKQGNSKVPFIKGDLKTDLKAHLFCTYC</sequence>